<keyword evidence="4" id="KW-0804">Transcription</keyword>
<dbReference type="Gene3D" id="1.10.10.10">
    <property type="entry name" value="Winged helix-like DNA-binding domain superfamily/Winged helix DNA-binding domain"/>
    <property type="match status" value="1"/>
</dbReference>
<gene>
    <name evidence="6" type="ORF">G3A50_07040</name>
</gene>
<protein>
    <submittedName>
        <fullName evidence="6">LysR family transcriptional regulator</fullName>
    </submittedName>
</protein>
<dbReference type="EMBL" id="CP048630">
    <property type="protein sequence ID" value="QIB33487.1"/>
    <property type="molecule type" value="Genomic_DNA"/>
</dbReference>
<accession>A0A6P1YJC9</accession>
<dbReference type="KEGG" id="apra:G3A50_07040"/>
<name>A0A6P1YJC9_9HYPH</name>
<dbReference type="SUPFAM" id="SSF53850">
    <property type="entry name" value="Periplasmic binding protein-like II"/>
    <property type="match status" value="1"/>
</dbReference>
<reference evidence="6 7" key="1">
    <citation type="submission" date="2020-02" db="EMBL/GenBank/DDBJ databases">
        <authorList>
            <person name="Li G."/>
        </authorList>
    </citation>
    <scope>NUCLEOTIDE SEQUENCE [LARGE SCALE GENOMIC DNA]</scope>
    <source>
        <strain evidence="6 7">DSM 102029</strain>
    </source>
</reference>
<evidence type="ECO:0000313" key="6">
    <source>
        <dbReference type="EMBL" id="QIB33487.1"/>
    </source>
</evidence>
<evidence type="ECO:0000256" key="2">
    <source>
        <dbReference type="ARBA" id="ARBA00023015"/>
    </source>
</evidence>
<keyword evidence="2" id="KW-0805">Transcription regulation</keyword>
<dbReference type="FunFam" id="1.10.10.10:FF:000001">
    <property type="entry name" value="LysR family transcriptional regulator"/>
    <property type="match status" value="1"/>
</dbReference>
<dbReference type="PROSITE" id="PS50931">
    <property type="entry name" value="HTH_LYSR"/>
    <property type="match status" value="1"/>
</dbReference>
<dbReference type="GO" id="GO:0003700">
    <property type="term" value="F:DNA-binding transcription factor activity"/>
    <property type="evidence" value="ECO:0007669"/>
    <property type="project" value="InterPro"/>
</dbReference>
<dbReference type="PANTHER" id="PTHR30537">
    <property type="entry name" value="HTH-TYPE TRANSCRIPTIONAL REGULATOR"/>
    <property type="match status" value="1"/>
</dbReference>
<evidence type="ECO:0000256" key="3">
    <source>
        <dbReference type="ARBA" id="ARBA00023125"/>
    </source>
</evidence>
<keyword evidence="7" id="KW-1185">Reference proteome</keyword>
<dbReference type="SUPFAM" id="SSF46785">
    <property type="entry name" value="Winged helix' DNA-binding domain"/>
    <property type="match status" value="1"/>
</dbReference>
<dbReference type="InterPro" id="IPR036390">
    <property type="entry name" value="WH_DNA-bd_sf"/>
</dbReference>
<feature type="domain" description="HTH lysR-type" evidence="5">
    <location>
        <begin position="1"/>
        <end position="60"/>
    </location>
</feature>
<sequence>MDNRAGEMQVLVEVVDRGSFSAAGRALRLSPSGVSKIVSRIEARLGVRLLLRSTRALMLTTEGEAYVARARAILTEIEAAERQVAAGAAALPSGRLRISSLVAFGELYLVPLIPEFLARYPQVQLDLSLTDSVIDLLGERTDLALRTGNLRDSSLKARRIFDSFRVIVASPDYLARHGVPETPEDLDRHNGLLFNFRRTLDDWPFRDPATGAVYTRTVHGNFEGNSGAVVRRLALAGLGLARIGRFHVQKDIEAGRLVPVLEAFNPREVEQISAVYVGHAHLDARIRAFIDFLVERIDA</sequence>
<dbReference type="GO" id="GO:0006351">
    <property type="term" value="P:DNA-templated transcription"/>
    <property type="evidence" value="ECO:0007669"/>
    <property type="project" value="TreeGrafter"/>
</dbReference>
<evidence type="ECO:0000313" key="7">
    <source>
        <dbReference type="Proteomes" id="UP000464751"/>
    </source>
</evidence>
<dbReference type="Proteomes" id="UP000464751">
    <property type="component" value="Chromosome"/>
</dbReference>
<keyword evidence="3" id="KW-0238">DNA-binding</keyword>
<dbReference type="Pfam" id="PF00126">
    <property type="entry name" value="HTH_1"/>
    <property type="match status" value="1"/>
</dbReference>
<dbReference type="Pfam" id="PF03466">
    <property type="entry name" value="LysR_substrate"/>
    <property type="match status" value="1"/>
</dbReference>
<proteinExistence type="inferred from homology"/>
<dbReference type="RefSeq" id="WP_163074582.1">
    <property type="nucleotide sequence ID" value="NZ_CP048630.1"/>
</dbReference>
<dbReference type="Gene3D" id="3.40.190.290">
    <property type="match status" value="1"/>
</dbReference>
<evidence type="ECO:0000256" key="1">
    <source>
        <dbReference type="ARBA" id="ARBA00009437"/>
    </source>
</evidence>
<organism evidence="6 7">
    <name type="scientific">Ancylobacter pratisalsi</name>
    <dbReference type="NCBI Taxonomy" id="1745854"/>
    <lineage>
        <taxon>Bacteria</taxon>
        <taxon>Pseudomonadati</taxon>
        <taxon>Pseudomonadota</taxon>
        <taxon>Alphaproteobacteria</taxon>
        <taxon>Hyphomicrobiales</taxon>
        <taxon>Xanthobacteraceae</taxon>
        <taxon>Ancylobacter</taxon>
    </lineage>
</organism>
<dbReference type="PANTHER" id="PTHR30537:SF71">
    <property type="entry name" value="TRANSCRIPTIONAL REGULATORY PROTEIN"/>
    <property type="match status" value="1"/>
</dbReference>
<evidence type="ECO:0000256" key="4">
    <source>
        <dbReference type="ARBA" id="ARBA00023163"/>
    </source>
</evidence>
<dbReference type="FunFam" id="3.40.190.290:FF:000001">
    <property type="entry name" value="Transcriptional regulator, LysR family"/>
    <property type="match status" value="1"/>
</dbReference>
<dbReference type="GO" id="GO:0043565">
    <property type="term" value="F:sequence-specific DNA binding"/>
    <property type="evidence" value="ECO:0007669"/>
    <property type="project" value="TreeGrafter"/>
</dbReference>
<dbReference type="InterPro" id="IPR036388">
    <property type="entry name" value="WH-like_DNA-bd_sf"/>
</dbReference>
<dbReference type="AlphaFoldDB" id="A0A6P1YJC9"/>
<dbReference type="InterPro" id="IPR058163">
    <property type="entry name" value="LysR-type_TF_proteobact-type"/>
</dbReference>
<dbReference type="InterPro" id="IPR000847">
    <property type="entry name" value="LysR_HTH_N"/>
</dbReference>
<evidence type="ECO:0000259" key="5">
    <source>
        <dbReference type="PROSITE" id="PS50931"/>
    </source>
</evidence>
<comment type="similarity">
    <text evidence="1">Belongs to the LysR transcriptional regulatory family.</text>
</comment>
<dbReference type="InterPro" id="IPR005119">
    <property type="entry name" value="LysR_subst-bd"/>
</dbReference>